<proteinExistence type="predicted"/>
<dbReference type="Proteomes" id="UP001317532">
    <property type="component" value="Chromosome"/>
</dbReference>
<dbReference type="RefSeq" id="WP_317997078.1">
    <property type="nucleotide sequence ID" value="NZ_AP025523.1"/>
</dbReference>
<dbReference type="Pfam" id="PF00805">
    <property type="entry name" value="Pentapeptide"/>
    <property type="match status" value="3"/>
</dbReference>
<keyword evidence="1" id="KW-0472">Membrane</keyword>
<dbReference type="AlphaFoldDB" id="A0AAN2C925"/>
<gene>
    <name evidence="3" type="ORF">WPS_13660</name>
</gene>
<dbReference type="InterPro" id="IPR008756">
    <property type="entry name" value="Peptidase_M56"/>
</dbReference>
<dbReference type="InterPro" id="IPR052173">
    <property type="entry name" value="Beta-lactam_resp_regulator"/>
</dbReference>
<feature type="transmembrane region" description="Helical" evidence="1">
    <location>
        <begin position="12"/>
        <end position="31"/>
    </location>
</feature>
<protein>
    <recommendedName>
        <fullName evidence="2">Peptidase M56 domain-containing protein</fullName>
    </recommendedName>
</protein>
<evidence type="ECO:0000256" key="1">
    <source>
        <dbReference type="SAM" id="Phobius"/>
    </source>
</evidence>
<sequence length="704" mass="72748">MLEAVVDVALRAIAAGIVLGAVLALGVFVATRVLALTATTRHALWTTALVATALMPLAGVGVSAMRAQPHAETRLAMPASVLASVAEATAPFPAIPEPPVAHRAGSASSAPSVGWTPKLSRDVALALVAVWLIGALVGIGGLFASVLRVRGLKKRSSPLDGTLADELPWLTEATAGREIYLRLSYETETPVAIGFGRPVILIPTELATADGLSAIEPLVLHEHAHLRRYDDWTNLVQRTIERLFWFNPLVWLIGRRIALEREIASDDAVVEKTGATHEYATSLWPLAREMRMPEHAVVAPGALLTRKQISVRIEQLLDKNRTRLHCSPAAALGAAAAGIAAVALVATSAPALEVPAPPSTTVAGASETAGAHHEAVRLIVHAAAPAHAATPPRVHRSAASAAAPTTQTRVIYRIVDTPALLPFPRLPRIAETAAPSAAPLAPAKPIAPEAPIAPPAFVPSSLAHIDGGVDIPLAKIVKQSLAAAQASIAAEGLANRRAHRSLGGEKPTRELIASCVGCSLRGADLRGMDLHDLTLTGYDLRGADLSGANLAGAHLLGTSLTDANLQGADLRGAVLTGVSLSGANLDGAHLENVKLVGVSLRTAGLRGTQLRDAIATCSGCDFTRMDLRGQDLHGIALSGANFNGADLRDANLSGVRFSGADLSGANLSGADLTGAVFVGCDINGVNLSGAKTAGFTMRGSSLER</sequence>
<feature type="transmembrane region" description="Helical" evidence="1">
    <location>
        <begin position="43"/>
        <end position="65"/>
    </location>
</feature>
<evidence type="ECO:0000259" key="2">
    <source>
        <dbReference type="Pfam" id="PF05569"/>
    </source>
</evidence>
<feature type="transmembrane region" description="Helical" evidence="1">
    <location>
        <begin position="123"/>
        <end position="147"/>
    </location>
</feature>
<dbReference type="EMBL" id="AP025523">
    <property type="protein sequence ID" value="BDE06090.1"/>
    <property type="molecule type" value="Genomic_DNA"/>
</dbReference>
<evidence type="ECO:0000313" key="4">
    <source>
        <dbReference type="Proteomes" id="UP001317532"/>
    </source>
</evidence>
<dbReference type="InterPro" id="IPR001646">
    <property type="entry name" value="5peptide_repeat"/>
</dbReference>
<dbReference type="KEGG" id="vab:WPS_13660"/>
<dbReference type="SUPFAM" id="SSF141571">
    <property type="entry name" value="Pentapeptide repeat-like"/>
    <property type="match status" value="2"/>
</dbReference>
<accession>A0AAN2C925</accession>
<keyword evidence="4" id="KW-1185">Reference proteome</keyword>
<keyword evidence="1" id="KW-1133">Transmembrane helix</keyword>
<organism evidence="3 4">
    <name type="scientific">Vulcanimicrobium alpinum</name>
    <dbReference type="NCBI Taxonomy" id="3016050"/>
    <lineage>
        <taxon>Bacteria</taxon>
        <taxon>Bacillati</taxon>
        <taxon>Vulcanimicrobiota</taxon>
        <taxon>Vulcanimicrobiia</taxon>
        <taxon>Vulcanimicrobiales</taxon>
        <taxon>Vulcanimicrobiaceae</taxon>
        <taxon>Vulcanimicrobium</taxon>
    </lineage>
</organism>
<dbReference type="CDD" id="cd07341">
    <property type="entry name" value="M56_BlaR1_MecR1_like"/>
    <property type="match status" value="1"/>
</dbReference>
<dbReference type="Gene3D" id="2.160.20.80">
    <property type="entry name" value="E3 ubiquitin-protein ligase SopA"/>
    <property type="match status" value="2"/>
</dbReference>
<dbReference type="Pfam" id="PF05569">
    <property type="entry name" value="Peptidase_M56"/>
    <property type="match status" value="1"/>
</dbReference>
<feature type="domain" description="Peptidase M56" evidence="2">
    <location>
        <begin position="20"/>
        <end position="315"/>
    </location>
</feature>
<dbReference type="PANTHER" id="PTHR34978:SF3">
    <property type="entry name" value="SLR0241 PROTEIN"/>
    <property type="match status" value="1"/>
</dbReference>
<reference evidence="3 4" key="1">
    <citation type="journal article" date="2022" name="ISME Commun">
        <title>Vulcanimicrobium alpinus gen. nov. sp. nov., the first cultivated representative of the candidate phylum 'Eremiobacterota', is a metabolically versatile aerobic anoxygenic phototroph.</title>
        <authorList>
            <person name="Yabe S."/>
            <person name="Muto K."/>
            <person name="Abe K."/>
            <person name="Yokota A."/>
            <person name="Staudigel H."/>
            <person name="Tebo B.M."/>
        </authorList>
    </citation>
    <scope>NUCLEOTIDE SEQUENCE [LARGE SCALE GENOMIC DNA]</scope>
    <source>
        <strain evidence="3 4">WC8-2</strain>
    </source>
</reference>
<evidence type="ECO:0000313" key="3">
    <source>
        <dbReference type="EMBL" id="BDE06090.1"/>
    </source>
</evidence>
<keyword evidence="1" id="KW-0812">Transmembrane</keyword>
<feature type="transmembrane region" description="Helical" evidence="1">
    <location>
        <begin position="329"/>
        <end position="352"/>
    </location>
</feature>
<name>A0AAN2C925_UNVUL</name>
<dbReference type="PANTHER" id="PTHR34978">
    <property type="entry name" value="POSSIBLE SENSOR-TRANSDUCER PROTEIN BLAR"/>
    <property type="match status" value="1"/>
</dbReference>